<feature type="transmembrane region" description="Helical" evidence="1">
    <location>
        <begin position="22"/>
        <end position="46"/>
    </location>
</feature>
<keyword evidence="1" id="KW-0812">Transmembrane</keyword>
<feature type="transmembrane region" description="Helical" evidence="1">
    <location>
        <begin position="52"/>
        <end position="74"/>
    </location>
</feature>
<organism evidence="2 4">
    <name type="scientific">Burkholderia glumae</name>
    <name type="common">Pseudomonas glumae</name>
    <dbReference type="NCBI Taxonomy" id="337"/>
    <lineage>
        <taxon>Bacteria</taxon>
        <taxon>Pseudomonadati</taxon>
        <taxon>Pseudomonadota</taxon>
        <taxon>Betaproteobacteria</taxon>
        <taxon>Burkholderiales</taxon>
        <taxon>Burkholderiaceae</taxon>
        <taxon>Burkholderia</taxon>
    </lineage>
</organism>
<reference evidence="3" key="2">
    <citation type="submission" date="2022-06" db="EMBL/GenBank/DDBJ databases">
        <title>Draft genome sequence of Burkholderia glumae strain GR20004 isolated from rice panicle showing bacterial panicle blight.</title>
        <authorList>
            <person name="Choi S.Y."/>
            <person name="Lee Y.H."/>
        </authorList>
    </citation>
    <scope>NUCLEOTIDE SEQUENCE</scope>
    <source>
        <strain evidence="3">GR20004</strain>
    </source>
</reference>
<reference evidence="2 4" key="1">
    <citation type="submission" date="2020-12" db="EMBL/GenBank/DDBJ databases">
        <title>FDA dAtabase for Regulatory Grade micrObial Sequences (FDA-ARGOS): Supporting development and validation of Infectious Disease Dx tests.</title>
        <authorList>
            <person name="Minogue T."/>
            <person name="Wolcott M."/>
            <person name="Wasieloski L."/>
            <person name="Aguilar W."/>
            <person name="Moore D."/>
            <person name="Jaissle J."/>
            <person name="Tallon L."/>
            <person name="Sadzewicz L."/>
            <person name="Zhao X."/>
            <person name="Boylan J."/>
            <person name="Ott S."/>
            <person name="Bowen H."/>
            <person name="Vavikolanu K."/>
            <person name="Mehta A."/>
            <person name="Aluvathingal J."/>
            <person name="Nadendla S."/>
            <person name="Yan Y."/>
            <person name="Sichtig H."/>
        </authorList>
    </citation>
    <scope>NUCLEOTIDE SEQUENCE [LARGE SCALE GENOMIC DNA]</scope>
    <source>
        <strain evidence="2 4">FDAARGOS_949</strain>
    </source>
</reference>
<evidence type="ECO:0000313" key="5">
    <source>
        <dbReference type="Proteomes" id="UP001056386"/>
    </source>
</evidence>
<keyword evidence="1" id="KW-1133">Transmembrane helix</keyword>
<evidence type="ECO:0000313" key="4">
    <source>
        <dbReference type="Proteomes" id="UP000594892"/>
    </source>
</evidence>
<dbReference type="Proteomes" id="UP001056386">
    <property type="component" value="Chromosome 2"/>
</dbReference>
<evidence type="ECO:0000313" key="3">
    <source>
        <dbReference type="EMBL" id="USS43105.1"/>
    </source>
</evidence>
<dbReference type="RefSeq" id="WP_012733089.1">
    <property type="nucleotide sequence ID" value="NZ_CP021075.1"/>
</dbReference>
<evidence type="ECO:0000313" key="2">
    <source>
        <dbReference type="EMBL" id="QPQ90854.1"/>
    </source>
</evidence>
<dbReference type="AlphaFoldDB" id="A0AAP9XZC5"/>
<evidence type="ECO:0000256" key="1">
    <source>
        <dbReference type="SAM" id="Phobius"/>
    </source>
</evidence>
<dbReference type="EMBL" id="CP099583">
    <property type="protein sequence ID" value="USS43105.1"/>
    <property type="molecule type" value="Genomic_DNA"/>
</dbReference>
<proteinExistence type="predicted"/>
<dbReference type="EMBL" id="CP065600">
    <property type="protein sequence ID" value="QPQ90854.1"/>
    <property type="molecule type" value="Genomic_DNA"/>
</dbReference>
<keyword evidence="5" id="KW-1185">Reference proteome</keyword>
<dbReference type="GeneID" id="45693523"/>
<gene>
    <name evidence="2" type="ORF">I6H06_03730</name>
    <name evidence="3" type="ORF">NFI99_01035</name>
</gene>
<sequence>MALDFDNLPPEERVPDTPPSRFVWTVVFFVLTLLGIFAVLLLWPAGESTHSPWFWICITVYPTGIAGFVVSRVFSVYEGRRLDALAWNAACKQFAEQEFTQESIPLRILGAAIRVTEDDAENGVANIADRTMTLDARASDHSVDDSVAARWLQPIDARLAADEAERHTLILEWLYDKLLVDLTESITPLPAEVPLRVLLDVSDYVGNADLVELWQAQWRNHNLRDARTQRVPAPLGLMTVDTWLDGCDGASPLDRSAVLLISVSLSAVLNEDPPEGTAEAGIGLLIASTALTARYKLRPIASLHRPLRSGNENLIHALTYALRWGYAKFDSLESAWMTGFDGETVGPLHTAMSHVGGGKPRNEPLPEIDLDRSVGRAGLSAGWLTATCAVLRAASSATPQLVAQRNEDHTIIAVVTKGDHELNNTLASA</sequence>
<accession>A0AAP9XZC5</accession>
<name>A0AAP9XZC5_BURGL</name>
<keyword evidence="1" id="KW-0472">Membrane</keyword>
<dbReference type="Proteomes" id="UP000594892">
    <property type="component" value="Chromosome 1"/>
</dbReference>
<protein>
    <submittedName>
        <fullName evidence="2">Uncharacterized protein</fullName>
    </submittedName>
</protein>